<dbReference type="PANTHER" id="PTHR36832">
    <property type="entry name" value="SLR1174 PROTEIN-RELATED"/>
    <property type="match status" value="1"/>
</dbReference>
<feature type="transmembrane region" description="Helical" evidence="1">
    <location>
        <begin position="141"/>
        <end position="168"/>
    </location>
</feature>
<organism evidence="2 3">
    <name type="scientific">Candidatus Roizmanbacteria bacterium GW2011_GWA2_36_23</name>
    <dbReference type="NCBI Taxonomy" id="1618480"/>
    <lineage>
        <taxon>Bacteria</taxon>
        <taxon>Candidatus Roizmaniibacteriota</taxon>
    </lineage>
</organism>
<feature type="transmembrane region" description="Helical" evidence="1">
    <location>
        <begin position="174"/>
        <end position="194"/>
    </location>
</feature>
<keyword evidence="1" id="KW-0812">Transmembrane</keyword>
<gene>
    <name evidence="2" type="ORF">US11_C0004G0048</name>
</gene>
<feature type="transmembrane region" description="Helical" evidence="1">
    <location>
        <begin position="229"/>
        <end position="251"/>
    </location>
</feature>
<name>A0A0G0E4G8_9BACT</name>
<reference evidence="2 3" key="1">
    <citation type="journal article" date="2015" name="Nature">
        <title>rRNA introns, odd ribosomes, and small enigmatic genomes across a large radiation of phyla.</title>
        <authorList>
            <person name="Brown C.T."/>
            <person name="Hug L.A."/>
            <person name="Thomas B.C."/>
            <person name="Sharon I."/>
            <person name="Castelle C.J."/>
            <person name="Singh A."/>
            <person name="Wilkins M.J."/>
            <person name="Williams K.H."/>
            <person name="Banfield J.F."/>
        </authorList>
    </citation>
    <scope>NUCLEOTIDE SEQUENCE [LARGE SCALE GENOMIC DNA]</scope>
</reference>
<evidence type="ECO:0008006" key="4">
    <source>
        <dbReference type="Google" id="ProtNLM"/>
    </source>
</evidence>
<evidence type="ECO:0000313" key="2">
    <source>
        <dbReference type="EMBL" id="KKQ01778.1"/>
    </source>
</evidence>
<feature type="transmembrane region" description="Helical" evidence="1">
    <location>
        <begin position="201"/>
        <end position="223"/>
    </location>
</feature>
<dbReference type="EMBL" id="LBRS01000004">
    <property type="protein sequence ID" value="KKQ01778.1"/>
    <property type="molecule type" value="Genomic_DNA"/>
</dbReference>
<evidence type="ECO:0000313" key="3">
    <source>
        <dbReference type="Proteomes" id="UP000034344"/>
    </source>
</evidence>
<sequence>MKKYWEIARVNTLQYLVYRLNFILWRFRNIINLIFIFFLWTNIYSTSSKVFNYDKAQVISYVLVVTLASSIVLSSRTSDIATEILSGYFINYLLKPVSFFKYILTRELVDKLINIVFTVIEISLLVMIFKPLLFIQNNISVYPVFIFSLIIGCLIGFFISLSLSFIAFWSSEVWAPRFIFFMLVQMLAGSWFPLDVLPKTIYNFMLLTPFPYLIFFPTKIYIHGLSVDLIKPIIISIIWCLILFAVTRLVWLKGIKNYGAFGR</sequence>
<dbReference type="InterPro" id="IPR010390">
    <property type="entry name" value="ABC-2_transporter-like"/>
</dbReference>
<proteinExistence type="predicted"/>
<dbReference type="STRING" id="1618480.US11_C0004G0048"/>
<evidence type="ECO:0000256" key="1">
    <source>
        <dbReference type="SAM" id="Phobius"/>
    </source>
</evidence>
<keyword evidence="1" id="KW-0472">Membrane</keyword>
<dbReference type="AlphaFoldDB" id="A0A0G0E4G8"/>
<feature type="transmembrane region" description="Helical" evidence="1">
    <location>
        <begin position="111"/>
        <end position="129"/>
    </location>
</feature>
<keyword evidence="1" id="KW-1133">Transmembrane helix</keyword>
<protein>
    <recommendedName>
        <fullName evidence="4">ABC-2 type transporter</fullName>
    </recommendedName>
</protein>
<comment type="caution">
    <text evidence="2">The sequence shown here is derived from an EMBL/GenBank/DDBJ whole genome shotgun (WGS) entry which is preliminary data.</text>
</comment>
<accession>A0A0G0E4G8</accession>
<dbReference type="Pfam" id="PF06182">
    <property type="entry name" value="ABC2_membrane_6"/>
    <property type="match status" value="1"/>
</dbReference>
<dbReference type="PANTHER" id="PTHR36832:SF1">
    <property type="entry name" value="SLR1174 PROTEIN"/>
    <property type="match status" value="1"/>
</dbReference>
<dbReference type="Proteomes" id="UP000034344">
    <property type="component" value="Unassembled WGS sequence"/>
</dbReference>
<feature type="transmembrane region" description="Helical" evidence="1">
    <location>
        <begin position="20"/>
        <end position="44"/>
    </location>
</feature>